<organism evidence="2 3">
    <name type="scientific">Sclerotinia trifoliorum</name>
    <dbReference type="NCBI Taxonomy" id="28548"/>
    <lineage>
        <taxon>Eukaryota</taxon>
        <taxon>Fungi</taxon>
        <taxon>Dikarya</taxon>
        <taxon>Ascomycota</taxon>
        <taxon>Pezizomycotina</taxon>
        <taxon>Leotiomycetes</taxon>
        <taxon>Helotiales</taxon>
        <taxon>Sclerotiniaceae</taxon>
        <taxon>Sclerotinia</taxon>
    </lineage>
</organism>
<feature type="compositionally biased region" description="Polar residues" evidence="1">
    <location>
        <begin position="187"/>
        <end position="205"/>
    </location>
</feature>
<name>A0A8H2W3R0_9HELO</name>
<feature type="compositionally biased region" description="Basic and acidic residues" evidence="1">
    <location>
        <begin position="7"/>
        <end position="50"/>
    </location>
</feature>
<evidence type="ECO:0000313" key="3">
    <source>
        <dbReference type="Proteomes" id="UP000624404"/>
    </source>
</evidence>
<feature type="region of interest" description="Disordered" evidence="1">
    <location>
        <begin position="1"/>
        <end position="113"/>
    </location>
</feature>
<protein>
    <submittedName>
        <fullName evidence="2">B2a8e5f0-76f3-44b4-8f54-357ce2823c9f</fullName>
    </submittedName>
</protein>
<feature type="compositionally biased region" description="Polar residues" evidence="1">
    <location>
        <begin position="148"/>
        <end position="161"/>
    </location>
</feature>
<proteinExistence type="predicted"/>
<reference evidence="2" key="1">
    <citation type="submission" date="2020-10" db="EMBL/GenBank/DDBJ databases">
        <authorList>
            <person name="Kusch S."/>
        </authorList>
    </citation>
    <scope>NUCLEOTIDE SEQUENCE</scope>
    <source>
        <strain evidence="2">SwB9</strain>
    </source>
</reference>
<dbReference type="Proteomes" id="UP000624404">
    <property type="component" value="Unassembled WGS sequence"/>
</dbReference>
<dbReference type="EMBL" id="CAJHIA010000036">
    <property type="protein sequence ID" value="CAD6453212.1"/>
    <property type="molecule type" value="Genomic_DNA"/>
</dbReference>
<accession>A0A8H2W3R0</accession>
<dbReference type="AlphaFoldDB" id="A0A8H2W3R0"/>
<gene>
    <name evidence="2" type="ORF">SCLTRI_LOCUS9897</name>
</gene>
<feature type="region of interest" description="Disordered" evidence="1">
    <location>
        <begin position="139"/>
        <end position="245"/>
    </location>
</feature>
<evidence type="ECO:0000313" key="2">
    <source>
        <dbReference type="EMBL" id="CAD6453212.1"/>
    </source>
</evidence>
<dbReference type="OrthoDB" id="3527058at2759"/>
<feature type="compositionally biased region" description="Polar residues" evidence="1">
    <location>
        <begin position="168"/>
        <end position="179"/>
    </location>
</feature>
<keyword evidence="3" id="KW-1185">Reference proteome</keyword>
<feature type="compositionally biased region" description="Polar residues" evidence="1">
    <location>
        <begin position="84"/>
        <end position="113"/>
    </location>
</feature>
<comment type="caution">
    <text evidence="2">The sequence shown here is derived from an EMBL/GenBank/DDBJ whole genome shotgun (WGS) entry which is preliminary data.</text>
</comment>
<sequence>MSSSKQHQSDKPATKLPPRRRENETGEEFRTRYSGNEREETQDSREREDLLYDQYIRTGGIGSREVFSRRRYTGTVPPVPIFGQNDSQQTDNSRPSETPQAREPSAQNETETVLQILPPYYSPDRPLAPVIITSKSGYVMEPLPPYNSRPSETSQAGEPSPQTIPPDNFTQYGSPSNTMRGIARESPPNSNLIPQIKIGTTQHTSGNDRWEKERKSGGHEIRSGMGKVFGNILQQDGGSSSGKGK</sequence>
<feature type="compositionally biased region" description="Basic and acidic residues" evidence="1">
    <location>
        <begin position="206"/>
        <end position="222"/>
    </location>
</feature>
<evidence type="ECO:0000256" key="1">
    <source>
        <dbReference type="SAM" id="MobiDB-lite"/>
    </source>
</evidence>